<evidence type="ECO:0000256" key="2">
    <source>
        <dbReference type="ARBA" id="ARBA00008122"/>
    </source>
</evidence>
<comment type="function">
    <text evidence="4">Transcription activator.</text>
</comment>
<dbReference type="Proteomes" id="UP001085076">
    <property type="component" value="Unassembled WGS sequence"/>
</dbReference>
<dbReference type="PROSITE" id="PS51666">
    <property type="entry name" value="QLQ"/>
    <property type="match status" value="1"/>
</dbReference>
<gene>
    <name evidence="6" type="ORF">J5N97_000839</name>
</gene>
<evidence type="ECO:0000259" key="5">
    <source>
        <dbReference type="PROSITE" id="PS51666"/>
    </source>
</evidence>
<reference evidence="6 7" key="1">
    <citation type="journal article" date="2022" name="Hortic Res">
        <title>The genome of Dioscorea zingiberensis sheds light on the biosynthesis, origin and evolution of the medicinally important diosgenin saponins.</title>
        <authorList>
            <person name="Li Y."/>
            <person name="Tan C."/>
            <person name="Li Z."/>
            <person name="Guo J."/>
            <person name="Li S."/>
            <person name="Chen X."/>
            <person name="Wang C."/>
            <person name="Dai X."/>
            <person name="Yang H."/>
            <person name="Song W."/>
            <person name="Hou L."/>
            <person name="Xu J."/>
            <person name="Tong Z."/>
            <person name="Xu A."/>
            <person name="Yuan X."/>
            <person name="Wang W."/>
            <person name="Yang Q."/>
            <person name="Chen L."/>
            <person name="Sun Z."/>
            <person name="Wang K."/>
            <person name="Pan B."/>
            <person name="Chen J."/>
            <person name="Bao Y."/>
            <person name="Liu F."/>
            <person name="Qi X."/>
            <person name="Gang D.R."/>
            <person name="Wen J."/>
            <person name="Li J."/>
        </authorList>
    </citation>
    <scope>NUCLEOTIDE SEQUENCE [LARGE SCALE GENOMIC DNA]</scope>
    <source>
        <strain evidence="6">Dzin_1.0</strain>
    </source>
</reference>
<evidence type="ECO:0000256" key="3">
    <source>
        <dbReference type="ARBA" id="ARBA00023242"/>
    </source>
</evidence>
<dbReference type="GO" id="GO:0005524">
    <property type="term" value="F:ATP binding"/>
    <property type="evidence" value="ECO:0007669"/>
    <property type="project" value="UniProtKB-UniRule"/>
</dbReference>
<dbReference type="GO" id="GO:0005634">
    <property type="term" value="C:nucleus"/>
    <property type="evidence" value="ECO:0007669"/>
    <property type="project" value="UniProtKB-SubCell"/>
</dbReference>
<comment type="domain">
    <text evidence="4">The QLQ domain and WRC domain may be involved in protein-protein interaction and DNA-binding, respectively.</text>
</comment>
<comment type="similarity">
    <text evidence="2 4">Belongs to the GRF family.</text>
</comment>
<evidence type="ECO:0000313" key="7">
    <source>
        <dbReference type="Proteomes" id="UP001085076"/>
    </source>
</evidence>
<dbReference type="Pfam" id="PF08880">
    <property type="entry name" value="QLQ"/>
    <property type="match status" value="1"/>
</dbReference>
<accession>A0A9D5BV36</accession>
<name>A0A9D5BV36_9LILI</name>
<dbReference type="SMART" id="SM00951">
    <property type="entry name" value="QLQ"/>
    <property type="match status" value="1"/>
</dbReference>
<evidence type="ECO:0000256" key="1">
    <source>
        <dbReference type="ARBA" id="ARBA00004123"/>
    </source>
</evidence>
<keyword evidence="4" id="KW-0805">Transcription regulation</keyword>
<dbReference type="GO" id="GO:0032502">
    <property type="term" value="P:developmental process"/>
    <property type="evidence" value="ECO:0007669"/>
    <property type="project" value="InterPro"/>
</dbReference>
<dbReference type="Pfam" id="PF08879">
    <property type="entry name" value="WRC"/>
    <property type="match status" value="1"/>
</dbReference>
<keyword evidence="3 4" id="KW-0539">Nucleus</keyword>
<evidence type="ECO:0000313" key="6">
    <source>
        <dbReference type="EMBL" id="KAJ0961196.1"/>
    </source>
</evidence>
<dbReference type="AlphaFoldDB" id="A0A9D5BV36"/>
<dbReference type="GO" id="GO:0006355">
    <property type="term" value="P:regulation of DNA-templated transcription"/>
    <property type="evidence" value="ECO:0007669"/>
    <property type="project" value="InterPro"/>
</dbReference>
<dbReference type="EMBL" id="JAGGNH010000037">
    <property type="protein sequence ID" value="KAJ0961196.1"/>
    <property type="molecule type" value="Genomic_DNA"/>
</dbReference>
<keyword evidence="7" id="KW-1185">Reference proteome</keyword>
<dbReference type="OrthoDB" id="1927209at2759"/>
<dbReference type="GO" id="GO:0006351">
    <property type="term" value="P:DNA-templated transcription"/>
    <property type="evidence" value="ECO:0007669"/>
    <property type="project" value="UniProtKB-UniRule"/>
</dbReference>
<keyword evidence="4" id="KW-0804">Transcription</keyword>
<organism evidence="6 7">
    <name type="scientific">Dioscorea zingiberensis</name>
    <dbReference type="NCBI Taxonomy" id="325984"/>
    <lineage>
        <taxon>Eukaryota</taxon>
        <taxon>Viridiplantae</taxon>
        <taxon>Streptophyta</taxon>
        <taxon>Embryophyta</taxon>
        <taxon>Tracheophyta</taxon>
        <taxon>Spermatophyta</taxon>
        <taxon>Magnoliopsida</taxon>
        <taxon>Liliopsida</taxon>
        <taxon>Dioscoreales</taxon>
        <taxon>Dioscoreaceae</taxon>
        <taxon>Dioscorea</taxon>
    </lineage>
</organism>
<dbReference type="InterPro" id="IPR014978">
    <property type="entry name" value="Gln-Leu-Gln_QLQ"/>
</dbReference>
<feature type="domain" description="QLQ" evidence="5">
    <location>
        <begin position="12"/>
        <end position="47"/>
    </location>
</feature>
<dbReference type="PANTHER" id="PTHR31602">
    <property type="entry name" value="GROWTH-REGULATING FACTOR 5"/>
    <property type="match status" value="1"/>
</dbReference>
<protein>
    <recommendedName>
        <fullName evidence="4">Growth-regulating factor</fullName>
    </recommendedName>
</protein>
<comment type="subcellular location">
    <subcellularLocation>
        <location evidence="1 4">Nucleus</location>
    </subcellularLocation>
</comment>
<comment type="caution">
    <text evidence="6">The sequence shown here is derived from an EMBL/GenBank/DDBJ whole genome shotgun (WGS) entry which is preliminary data.</text>
</comment>
<dbReference type="InterPro" id="IPR014977">
    <property type="entry name" value="WRC_dom"/>
</dbReference>
<evidence type="ECO:0000256" key="4">
    <source>
        <dbReference type="RuleBase" id="RU367127"/>
    </source>
</evidence>
<sequence>MHSAVAGWRSPAFTASQWLELEHQALIYKYLMAGVPVPPDLLLSIRRSFFHLSALEPLILLCGKKLDPEPEAVRRTDGKKWRCSKDAHPDSKYVHGGKSDVNVDVNGCNLSTQGVSGSEKDLVGMELERPWSSLSSSKTSYHPQLQLHATHGIDGQVDVMNLVSMNQQQQQQQQQQHSLLGTIHVHSHAGLLQHLMLSDATRGEVI</sequence>
<proteinExistence type="inferred from homology"/>
<dbReference type="InterPro" id="IPR031137">
    <property type="entry name" value="GRF"/>
</dbReference>
<dbReference type="PANTHER" id="PTHR31602:SF8">
    <property type="entry name" value="GROWTH-REGULATING FACTOR 5"/>
    <property type="match status" value="1"/>
</dbReference>
<keyword evidence="4" id="KW-0010">Activator</keyword>